<name>A0A017H2B7_9FUSO</name>
<dbReference type="SUPFAM" id="SSF53822">
    <property type="entry name" value="Periplasmic binding protein-like I"/>
    <property type="match status" value="1"/>
</dbReference>
<organism evidence="6 7">
    <name type="scientific">Fusobacterium necrophorum subsp. funduliforme B35</name>
    <dbReference type="NCBI Taxonomy" id="1226633"/>
    <lineage>
        <taxon>Bacteria</taxon>
        <taxon>Fusobacteriati</taxon>
        <taxon>Fusobacteriota</taxon>
        <taxon>Fusobacteriia</taxon>
        <taxon>Fusobacteriales</taxon>
        <taxon>Fusobacteriaceae</taxon>
        <taxon>Fusobacterium</taxon>
    </lineage>
</organism>
<dbReference type="RefSeq" id="WP_005957927.1">
    <property type="nucleotide sequence ID" value="NZ_AOJP01000018.1"/>
</dbReference>
<keyword evidence="3" id="KW-0732">Signal</keyword>
<evidence type="ECO:0000256" key="4">
    <source>
        <dbReference type="ARBA" id="ARBA00022970"/>
    </source>
</evidence>
<gene>
    <name evidence="6" type="ORF">C095_00505</name>
</gene>
<accession>A0A017H2B7</accession>
<keyword evidence="2" id="KW-0813">Transport</keyword>
<dbReference type="PATRIC" id="fig|1226633.4.peg.92"/>
<keyword evidence="4" id="KW-0029">Amino-acid transport</keyword>
<dbReference type="Pfam" id="PF13458">
    <property type="entry name" value="Peripla_BP_6"/>
    <property type="match status" value="1"/>
</dbReference>
<evidence type="ECO:0000313" key="7">
    <source>
        <dbReference type="Proteomes" id="UP000031184"/>
    </source>
</evidence>
<evidence type="ECO:0000256" key="1">
    <source>
        <dbReference type="ARBA" id="ARBA00010062"/>
    </source>
</evidence>
<reference evidence="6 7" key="1">
    <citation type="submission" date="2013-08" db="EMBL/GenBank/DDBJ databases">
        <title>An opportunistic ruminal bacterium that causes liver abscesses in cattle.</title>
        <authorList>
            <person name="Benahmed F.H."/>
            <person name="Rasmussen M."/>
            <person name="Harbottle H."/>
            <person name="Soppet D."/>
            <person name="Nagaraja T.G."/>
            <person name="Davidson M."/>
        </authorList>
    </citation>
    <scope>NUCLEOTIDE SEQUENCE [LARGE SCALE GENOMIC DNA]</scope>
    <source>
        <strain evidence="6 7">B35</strain>
    </source>
</reference>
<dbReference type="InterPro" id="IPR028082">
    <property type="entry name" value="Peripla_BP_I"/>
</dbReference>
<dbReference type="PROSITE" id="PS51257">
    <property type="entry name" value="PROKAR_LIPOPROTEIN"/>
    <property type="match status" value="1"/>
</dbReference>
<dbReference type="InterPro" id="IPR000709">
    <property type="entry name" value="Leu_Ile_Val-bd"/>
</dbReference>
<dbReference type="OrthoDB" id="9783240at2"/>
<dbReference type="InterPro" id="IPR028081">
    <property type="entry name" value="Leu-bd"/>
</dbReference>
<dbReference type="InterPro" id="IPR051010">
    <property type="entry name" value="BCAA_transport"/>
</dbReference>
<dbReference type="EMBL" id="AUZI01000006">
    <property type="protein sequence ID" value="KID50299.1"/>
    <property type="molecule type" value="Genomic_DNA"/>
</dbReference>
<dbReference type="Gene3D" id="3.40.50.2300">
    <property type="match status" value="2"/>
</dbReference>
<dbReference type="CDD" id="cd06347">
    <property type="entry name" value="PBP1_ABC_LivK_ligand_binding-like"/>
    <property type="match status" value="1"/>
</dbReference>
<protein>
    <submittedName>
        <fullName evidence="6">Amino acid-binding protein</fullName>
    </submittedName>
</protein>
<evidence type="ECO:0000313" key="6">
    <source>
        <dbReference type="EMBL" id="KID50299.1"/>
    </source>
</evidence>
<dbReference type="Proteomes" id="UP000031184">
    <property type="component" value="Unassembled WGS sequence"/>
</dbReference>
<dbReference type="GO" id="GO:0006865">
    <property type="term" value="P:amino acid transport"/>
    <property type="evidence" value="ECO:0007669"/>
    <property type="project" value="UniProtKB-KW"/>
</dbReference>
<comment type="caution">
    <text evidence="6">The sequence shown here is derived from an EMBL/GenBank/DDBJ whole genome shotgun (WGS) entry which is preliminary data.</text>
</comment>
<dbReference type="PRINTS" id="PR00337">
    <property type="entry name" value="LEUILEVALBP"/>
</dbReference>
<evidence type="ECO:0000256" key="2">
    <source>
        <dbReference type="ARBA" id="ARBA00022448"/>
    </source>
</evidence>
<evidence type="ECO:0000256" key="3">
    <source>
        <dbReference type="ARBA" id="ARBA00022729"/>
    </source>
</evidence>
<feature type="domain" description="Leucine-binding protein" evidence="5">
    <location>
        <begin position="32"/>
        <end position="371"/>
    </location>
</feature>
<sequence length="382" mass="40856">MKKWSYGVVAAALLFTACGGEKVGGSQGGEDTIKLGAAGPLTGALAIYGVSATNGTKLAIDEINKNGGILGKQIELNLLDEKGDTTEAVTAYNKLMDWGMVAYIGNVTSKPSVAVSELAAADGIPMITPSGTQFSITEAGDNIFRVCFTDPYQGEVLANLASEKLQAKTAAILINNSSDYSDGVAQAFIKKSQETGIKIVATEGYSDGDKDFKAQLTKLLPLNPDVIVVPDYYEQDALIASQAREIGLKSQFIGPDGWDGVIKTLDSSSHTVLEGALFTNHYAIDDSNEKVQHFVTAYRDRYKDEPSAFSALAYDAVYMLKSAMETVGSTDKEAVAKALREIDFNGVTGHLTFDEHNNPVKAVTIIKIENGEYKFDSTLEAK</sequence>
<dbReference type="PANTHER" id="PTHR30483">
    <property type="entry name" value="LEUCINE-SPECIFIC-BINDING PROTEIN"/>
    <property type="match status" value="1"/>
</dbReference>
<dbReference type="PANTHER" id="PTHR30483:SF6">
    <property type="entry name" value="PERIPLASMIC BINDING PROTEIN OF ABC TRANSPORTER FOR NATURAL AMINO ACIDS"/>
    <property type="match status" value="1"/>
</dbReference>
<evidence type="ECO:0000259" key="5">
    <source>
        <dbReference type="Pfam" id="PF13458"/>
    </source>
</evidence>
<proteinExistence type="inferred from homology"/>
<dbReference type="AlphaFoldDB" id="A0A017H2B7"/>
<comment type="similarity">
    <text evidence="1">Belongs to the leucine-binding protein family.</text>
</comment>